<keyword evidence="6" id="KW-0472">Membrane</keyword>
<dbReference type="InterPro" id="IPR004090">
    <property type="entry name" value="Chemotax_Me-accpt_rcpt"/>
</dbReference>
<dbReference type="Pfam" id="PF00015">
    <property type="entry name" value="MCPsignal"/>
    <property type="match status" value="1"/>
</dbReference>
<dbReference type="Gene3D" id="1.10.287.950">
    <property type="entry name" value="Methyl-accepting chemotaxis protein"/>
    <property type="match status" value="1"/>
</dbReference>
<evidence type="ECO:0000256" key="1">
    <source>
        <dbReference type="ARBA" id="ARBA00004370"/>
    </source>
</evidence>
<evidence type="ECO:0000313" key="9">
    <source>
        <dbReference type="Proteomes" id="UP001059950"/>
    </source>
</evidence>
<comment type="similarity">
    <text evidence="3">Belongs to the methyl-accepting chemotaxis (MCP) protein family.</text>
</comment>
<dbReference type="PANTHER" id="PTHR32089:SF120">
    <property type="entry name" value="METHYL-ACCEPTING CHEMOTAXIS PROTEIN TLPQ"/>
    <property type="match status" value="1"/>
</dbReference>
<evidence type="ECO:0000259" key="7">
    <source>
        <dbReference type="PROSITE" id="PS50111"/>
    </source>
</evidence>
<keyword evidence="2 4" id="KW-0807">Transducer</keyword>
<proteinExistence type="inferred from homology"/>
<dbReference type="SMART" id="SM00283">
    <property type="entry name" value="MA"/>
    <property type="match status" value="1"/>
</dbReference>
<dbReference type="SUPFAM" id="SSF58100">
    <property type="entry name" value="Bacterial hemolysins"/>
    <property type="match status" value="1"/>
</dbReference>
<evidence type="ECO:0000256" key="3">
    <source>
        <dbReference type="ARBA" id="ARBA00029447"/>
    </source>
</evidence>
<dbReference type="InterPro" id="IPR004089">
    <property type="entry name" value="MCPsignal_dom"/>
</dbReference>
<dbReference type="EMBL" id="CP073344">
    <property type="protein sequence ID" value="UTW03474.1"/>
    <property type="molecule type" value="Genomic_DNA"/>
</dbReference>
<keyword evidence="6" id="KW-1133">Transmembrane helix</keyword>
<reference evidence="8" key="1">
    <citation type="submission" date="2021-04" db="EMBL/GenBank/DDBJ databases">
        <title>Oceanospirillales bacteria with DddD are important DMSP degraders in coastal seawater.</title>
        <authorList>
            <person name="Liu J."/>
        </authorList>
    </citation>
    <scope>NUCLEOTIDE SEQUENCE</scope>
    <source>
        <strain evidence="8">GY6</strain>
    </source>
</reference>
<comment type="subcellular location">
    <subcellularLocation>
        <location evidence="1">Membrane</location>
    </subcellularLocation>
</comment>
<dbReference type="CDD" id="cd11386">
    <property type="entry name" value="MCP_signal"/>
    <property type="match status" value="1"/>
</dbReference>
<keyword evidence="6" id="KW-0812">Transmembrane</keyword>
<evidence type="ECO:0000256" key="4">
    <source>
        <dbReference type="PROSITE-ProRule" id="PRU00284"/>
    </source>
</evidence>
<gene>
    <name evidence="8" type="ORF">KDX31_00005</name>
</gene>
<dbReference type="SUPFAM" id="SSF58104">
    <property type="entry name" value="Methyl-accepting chemotaxis protein (MCP) signaling domain"/>
    <property type="match status" value="1"/>
</dbReference>
<feature type="transmembrane region" description="Helical" evidence="6">
    <location>
        <begin position="303"/>
        <end position="325"/>
    </location>
</feature>
<keyword evidence="9" id="KW-1185">Reference proteome</keyword>
<evidence type="ECO:0000256" key="2">
    <source>
        <dbReference type="ARBA" id="ARBA00023224"/>
    </source>
</evidence>
<dbReference type="PRINTS" id="PR00260">
    <property type="entry name" value="CHEMTRNSDUCR"/>
</dbReference>
<keyword evidence="5" id="KW-0175">Coiled coil</keyword>
<feature type="coiled-coil region" evidence="5">
    <location>
        <begin position="244"/>
        <end position="299"/>
    </location>
</feature>
<evidence type="ECO:0000256" key="5">
    <source>
        <dbReference type="SAM" id="Coils"/>
    </source>
</evidence>
<name>A0ABY5GUM7_9GAMM</name>
<sequence length="660" mass="73160">MKISQINLVAGSLLLLVITLMAASMIWSLERLDESFAQTRNYQLLQEEVDTQVNRPILIYLSSGNASLLTDIDNALNRLIETDTRVKSLTADGTPEIQKTLTQLQTTALLKLRAAGKLRQPQELLINNEREILATLSQLSDYSDEGSTYQPELKQRYAAIMTRLSLAISELAHSRQRFFSSSQPNRSDIDMRLGILKKMGNQLHELPRFGIYTEAESNDALGALLGNSSTEIQTSRDELGDLYIQELKSLISRYNKELLNIEKIYTQRAETIKNTTYLVNQLNEQLQKNQSRLQKQYDATGQLVNALLIVSIILIAVIGLFMGILNTRLTRIISNTCQQLDALANGHLNDESSTTSKIIEIKILSNSITSLRNYFTTLIDKIHTESDALNLLGKDLNNSSDTLTLIVNQQQHSTEQASVQIQQLSCSYQEVAENAVRTSTATRQATEIAVNGVQEMENTSLSIRQLEQETEATNSTLQQLKDDGKEIGSALHVIQNFAEQTNLLALNAAIEAARAGESGRGFAVVADEVRSLAVNTAKAADNIGLIIKKLNGAIDQMSKKVELQAEHVHNTADLAENARKSVEQIRLSIDEIDNMSSMIASATEQQSAVTNQISEVINMTLEHSQESAAEAQNNRQNARQVDLIGSSLMQLLEQFKKSSN</sequence>
<accession>A0ABY5GUM7</accession>
<dbReference type="Proteomes" id="UP001059950">
    <property type="component" value="Chromosome"/>
</dbReference>
<organism evidence="8 9">
    <name type="scientific">Amphritea atlantica</name>
    <dbReference type="NCBI Taxonomy" id="355243"/>
    <lineage>
        <taxon>Bacteria</taxon>
        <taxon>Pseudomonadati</taxon>
        <taxon>Pseudomonadota</taxon>
        <taxon>Gammaproteobacteria</taxon>
        <taxon>Oceanospirillales</taxon>
        <taxon>Oceanospirillaceae</taxon>
        <taxon>Amphritea</taxon>
    </lineage>
</organism>
<dbReference type="PANTHER" id="PTHR32089">
    <property type="entry name" value="METHYL-ACCEPTING CHEMOTAXIS PROTEIN MCPB"/>
    <property type="match status" value="1"/>
</dbReference>
<protein>
    <recommendedName>
        <fullName evidence="7">Methyl-accepting transducer domain-containing protein</fullName>
    </recommendedName>
</protein>
<evidence type="ECO:0000313" key="8">
    <source>
        <dbReference type="EMBL" id="UTW03474.1"/>
    </source>
</evidence>
<evidence type="ECO:0000256" key="6">
    <source>
        <dbReference type="SAM" id="Phobius"/>
    </source>
</evidence>
<feature type="domain" description="Methyl-accepting transducer" evidence="7">
    <location>
        <begin position="385"/>
        <end position="621"/>
    </location>
</feature>
<dbReference type="PROSITE" id="PS50111">
    <property type="entry name" value="CHEMOTAXIS_TRANSDUC_2"/>
    <property type="match status" value="1"/>
</dbReference>